<dbReference type="Gene3D" id="3.40.50.720">
    <property type="entry name" value="NAD(P)-binding Rossmann-like Domain"/>
    <property type="match status" value="1"/>
</dbReference>
<evidence type="ECO:0000313" key="5">
    <source>
        <dbReference type="Proteomes" id="UP000076874"/>
    </source>
</evidence>
<dbReference type="OrthoDB" id="2735536at2759"/>
<dbReference type="Proteomes" id="UP000076874">
    <property type="component" value="Unassembled WGS sequence"/>
</dbReference>
<evidence type="ECO:0000256" key="2">
    <source>
        <dbReference type="ARBA" id="ARBA00023445"/>
    </source>
</evidence>
<dbReference type="GO" id="GO:0016616">
    <property type="term" value="F:oxidoreductase activity, acting on the CH-OH group of donors, NAD or NADP as acceptor"/>
    <property type="evidence" value="ECO:0007669"/>
    <property type="project" value="TreeGrafter"/>
</dbReference>
<dbReference type="InterPro" id="IPR036291">
    <property type="entry name" value="NAD(P)-bd_dom_sf"/>
</dbReference>
<reference evidence="4 5" key="1">
    <citation type="journal article" date="2016" name="Genome Biol. Evol.">
        <title>Divergent and convergent evolution of fungal pathogenicity.</title>
        <authorList>
            <person name="Shang Y."/>
            <person name="Xiao G."/>
            <person name="Zheng P."/>
            <person name="Cen K."/>
            <person name="Zhan S."/>
            <person name="Wang C."/>
        </authorList>
    </citation>
    <scope>NUCLEOTIDE SEQUENCE [LARGE SCALE GENOMIC DNA]</scope>
    <source>
        <strain evidence="4 5">RCEF 264</strain>
    </source>
</reference>
<dbReference type="Pfam" id="PF01370">
    <property type="entry name" value="Epimerase"/>
    <property type="match status" value="1"/>
</dbReference>
<comment type="similarity">
    <text evidence="2">Belongs to the NAD(P)-dependent epimerase/dehydratase family. Dihydroflavonol-4-reductase subfamily.</text>
</comment>
<dbReference type="SUPFAM" id="SSF51735">
    <property type="entry name" value="NAD(P)-binding Rossmann-fold domains"/>
    <property type="match status" value="1"/>
</dbReference>
<dbReference type="InterPro" id="IPR050425">
    <property type="entry name" value="NAD(P)_dehydrat-like"/>
</dbReference>
<evidence type="ECO:0000313" key="4">
    <source>
        <dbReference type="EMBL" id="OAA56271.1"/>
    </source>
</evidence>
<keyword evidence="1" id="KW-0560">Oxidoreductase</keyword>
<dbReference type="InterPro" id="IPR001509">
    <property type="entry name" value="Epimerase_deHydtase"/>
</dbReference>
<dbReference type="EMBL" id="AZHD01000017">
    <property type="protein sequence ID" value="OAA56271.1"/>
    <property type="molecule type" value="Genomic_DNA"/>
</dbReference>
<dbReference type="PANTHER" id="PTHR10366">
    <property type="entry name" value="NAD DEPENDENT EPIMERASE/DEHYDRATASE"/>
    <property type="match status" value="1"/>
</dbReference>
<dbReference type="PANTHER" id="PTHR10366:SF562">
    <property type="entry name" value="ALDEHYDE REDUCTASE II (AFU_ORTHOLOGUE AFUA_1G11360)"/>
    <property type="match status" value="1"/>
</dbReference>
<dbReference type="SMR" id="A0A167P485"/>
<evidence type="ECO:0000256" key="1">
    <source>
        <dbReference type="ARBA" id="ARBA00023002"/>
    </source>
</evidence>
<dbReference type="STRING" id="1081102.A0A167P485"/>
<name>A0A167P485_9HYPO</name>
<protein>
    <submittedName>
        <fullName evidence="4">NAD dependent epimerase/dehydratase</fullName>
    </submittedName>
</protein>
<comment type="caution">
    <text evidence="4">The sequence shown here is derived from an EMBL/GenBank/DDBJ whole genome shotgun (WGS) entry which is preliminary data.</text>
</comment>
<sequence length="351" mass="38408">MAQISKPVIPKGSTVLVTGVNGFIGSHVADQLIRFGYKVRGTVRDTAKGAWVVKYFDETYGPGAFELVAVPDLTAETAYDKVIKGVAAFVHVASDVSFNADPNAVIPPVIAATLTALKAAFAEPSVRRFVLTSSSSTVVPADPKAYAEGRIVGESTWSEDAKELAWAPPPYTAERALAVYSSSKLEGEQALWKFYEENKSKRPDFVVNTVLPNLNLGKSLDPINQGHPSTSGLITTLFQGNVLPELFQIPQYFVDVQDTALLHVAALIFPDVKSERIFAFTEPFTWDQVLEILRKQNPGRKFPDNFANTPCRIVVKPRARAEELLRTLGRPGWTSLEDSLLLNSDDLRTAS</sequence>
<keyword evidence="5" id="KW-1185">Reference proteome</keyword>
<accession>A0A167P485</accession>
<gene>
    <name evidence="4" type="ORF">SPI_07882</name>
</gene>
<dbReference type="AlphaFoldDB" id="A0A167P485"/>
<proteinExistence type="inferred from homology"/>
<organism evidence="4 5">
    <name type="scientific">Niveomyces insectorum RCEF 264</name>
    <dbReference type="NCBI Taxonomy" id="1081102"/>
    <lineage>
        <taxon>Eukaryota</taxon>
        <taxon>Fungi</taxon>
        <taxon>Dikarya</taxon>
        <taxon>Ascomycota</taxon>
        <taxon>Pezizomycotina</taxon>
        <taxon>Sordariomycetes</taxon>
        <taxon>Hypocreomycetidae</taxon>
        <taxon>Hypocreales</taxon>
        <taxon>Cordycipitaceae</taxon>
        <taxon>Niveomyces</taxon>
    </lineage>
</organism>
<evidence type="ECO:0000259" key="3">
    <source>
        <dbReference type="Pfam" id="PF01370"/>
    </source>
</evidence>
<feature type="domain" description="NAD-dependent epimerase/dehydratase" evidence="3">
    <location>
        <begin position="15"/>
        <end position="199"/>
    </location>
</feature>